<keyword evidence="6" id="KW-0489">Methyltransferase</keyword>
<dbReference type="SUPFAM" id="SSF47644">
    <property type="entry name" value="Methionine synthase domain"/>
    <property type="match status" value="1"/>
</dbReference>
<dbReference type="GO" id="GO:0031419">
    <property type="term" value="F:cobalamin binding"/>
    <property type="evidence" value="ECO:0007669"/>
    <property type="project" value="InterPro"/>
</dbReference>
<comment type="similarity">
    <text evidence="1">Belongs to the methylamine corrinoid protein family.</text>
</comment>
<feature type="domain" description="B12-binding" evidence="4">
    <location>
        <begin position="89"/>
        <end position="213"/>
    </location>
</feature>
<keyword evidence="2" id="KW-0479">Metal-binding</keyword>
<keyword evidence="7" id="KW-1185">Reference proteome</keyword>
<dbReference type="Pfam" id="PF02607">
    <property type="entry name" value="B12-binding_2"/>
    <property type="match status" value="1"/>
</dbReference>
<dbReference type="PANTHER" id="PTHR45833">
    <property type="entry name" value="METHIONINE SYNTHASE"/>
    <property type="match status" value="1"/>
</dbReference>
<feature type="domain" description="B12-binding N-terminal" evidence="5">
    <location>
        <begin position="1"/>
        <end position="89"/>
    </location>
</feature>
<dbReference type="InterPro" id="IPR036594">
    <property type="entry name" value="Meth_synthase_dom"/>
</dbReference>
<evidence type="ECO:0000259" key="4">
    <source>
        <dbReference type="PROSITE" id="PS51332"/>
    </source>
</evidence>
<evidence type="ECO:0000313" key="7">
    <source>
        <dbReference type="Proteomes" id="UP000594463"/>
    </source>
</evidence>
<dbReference type="CDD" id="cd02070">
    <property type="entry name" value="corrinoid_protein_B12-BD"/>
    <property type="match status" value="1"/>
</dbReference>
<dbReference type="GO" id="GO:0046653">
    <property type="term" value="P:tetrahydrofolate metabolic process"/>
    <property type="evidence" value="ECO:0007669"/>
    <property type="project" value="TreeGrafter"/>
</dbReference>
<keyword evidence="6" id="KW-0808">Transferase</keyword>
<dbReference type="Gene3D" id="1.10.1240.10">
    <property type="entry name" value="Methionine synthase domain"/>
    <property type="match status" value="1"/>
</dbReference>
<dbReference type="PROSITE" id="PS51337">
    <property type="entry name" value="B12_BINDING_NTER"/>
    <property type="match status" value="1"/>
</dbReference>
<dbReference type="InterPro" id="IPR003759">
    <property type="entry name" value="Cbl-bd_cap"/>
</dbReference>
<dbReference type="GO" id="GO:0032259">
    <property type="term" value="P:methylation"/>
    <property type="evidence" value="ECO:0007669"/>
    <property type="project" value="UniProtKB-KW"/>
</dbReference>
<dbReference type="Pfam" id="PF02310">
    <property type="entry name" value="B12-binding"/>
    <property type="match status" value="1"/>
</dbReference>
<gene>
    <name evidence="6" type="primary">metH</name>
    <name evidence="6" type="ORF">RT761_02164</name>
</gene>
<dbReference type="InterPro" id="IPR050554">
    <property type="entry name" value="Met_Synthase/Corrinoid"/>
</dbReference>
<name>A0A7T1AN20_ATRLM</name>
<dbReference type="Gene3D" id="3.40.50.280">
    <property type="entry name" value="Cobalamin-binding domain"/>
    <property type="match status" value="1"/>
</dbReference>
<dbReference type="Proteomes" id="UP000594463">
    <property type="component" value="Chromosome"/>
</dbReference>
<dbReference type="EMBL" id="CP065383">
    <property type="protein sequence ID" value="QPM68937.1"/>
    <property type="molecule type" value="Genomic_DNA"/>
</dbReference>
<keyword evidence="3" id="KW-0170">Cobalt</keyword>
<dbReference type="RefSeq" id="WP_218111428.1">
    <property type="nucleotide sequence ID" value="NZ_CP065383.1"/>
</dbReference>
<dbReference type="InterPro" id="IPR006158">
    <property type="entry name" value="Cobalamin-bd"/>
</dbReference>
<dbReference type="InterPro" id="IPR036724">
    <property type="entry name" value="Cobalamin-bd_sf"/>
</dbReference>
<dbReference type="SMART" id="SM01018">
    <property type="entry name" value="B12-binding_2"/>
    <property type="match status" value="1"/>
</dbReference>
<dbReference type="EC" id="2.1.1.13" evidence="6"/>
<evidence type="ECO:0000259" key="5">
    <source>
        <dbReference type="PROSITE" id="PS51337"/>
    </source>
</evidence>
<protein>
    <submittedName>
        <fullName evidence="6">Methionine synthase</fullName>
        <ecNumber evidence="6">2.1.1.13</ecNumber>
    </submittedName>
</protein>
<organism evidence="6 7">
    <name type="scientific">Atribacter laminatus</name>
    <dbReference type="NCBI Taxonomy" id="2847778"/>
    <lineage>
        <taxon>Bacteria</taxon>
        <taxon>Pseudomonadati</taxon>
        <taxon>Atribacterota</taxon>
        <taxon>Atribacteria</taxon>
        <taxon>Atribacterales</taxon>
        <taxon>Atribacteraceae</taxon>
        <taxon>Atribacter</taxon>
    </lineage>
</organism>
<evidence type="ECO:0000256" key="2">
    <source>
        <dbReference type="ARBA" id="ARBA00022723"/>
    </source>
</evidence>
<dbReference type="AlphaFoldDB" id="A0A7T1AN20"/>
<dbReference type="PROSITE" id="PS51332">
    <property type="entry name" value="B12_BINDING"/>
    <property type="match status" value="1"/>
</dbReference>
<dbReference type="FunFam" id="3.40.50.280:FF:000003">
    <property type="entry name" value="Dimethylamine methyltransferase corrinoid protein"/>
    <property type="match status" value="1"/>
</dbReference>
<dbReference type="GO" id="GO:0050667">
    <property type="term" value="P:homocysteine metabolic process"/>
    <property type="evidence" value="ECO:0007669"/>
    <property type="project" value="TreeGrafter"/>
</dbReference>
<dbReference type="PANTHER" id="PTHR45833:SF1">
    <property type="entry name" value="METHIONINE SYNTHASE"/>
    <property type="match status" value="1"/>
</dbReference>
<dbReference type="GO" id="GO:0005829">
    <property type="term" value="C:cytosol"/>
    <property type="evidence" value="ECO:0007669"/>
    <property type="project" value="TreeGrafter"/>
</dbReference>
<evidence type="ECO:0000313" key="6">
    <source>
        <dbReference type="EMBL" id="QPM68937.1"/>
    </source>
</evidence>
<proteinExistence type="inferred from homology"/>
<dbReference type="KEGG" id="alam:RT761_02164"/>
<accession>A0A7T1AN20</accession>
<dbReference type="SUPFAM" id="SSF52242">
    <property type="entry name" value="Cobalamin (vitamin B12)-binding domain"/>
    <property type="match status" value="1"/>
</dbReference>
<evidence type="ECO:0000256" key="1">
    <source>
        <dbReference type="ARBA" id="ARBA00010854"/>
    </source>
</evidence>
<evidence type="ECO:0000256" key="3">
    <source>
        <dbReference type="ARBA" id="ARBA00023285"/>
    </source>
</evidence>
<reference evidence="6 7" key="1">
    <citation type="journal article" date="2021" name="Nat. Commun.">
        <title>Isolation of a member of the candidate phylum Atribacteria reveals a unique cell membrane structure.</title>
        <authorList>
            <person name="Taiki K."/>
            <person name="Nobu M.K."/>
            <person name="Kusada H."/>
            <person name="Meng X.-Y."/>
            <person name="Hosoki N."/>
            <person name="Uematsu K."/>
            <person name="Yoshioka H."/>
            <person name="Kamagata Y."/>
            <person name="Tamaki H."/>
        </authorList>
    </citation>
    <scope>NUCLEOTIDE SEQUENCE [LARGE SCALE GENOMIC DNA]</scope>
    <source>
        <strain evidence="6 7">RT761</strain>
    </source>
</reference>
<dbReference type="GO" id="GO:0008705">
    <property type="term" value="F:methionine synthase activity"/>
    <property type="evidence" value="ECO:0007669"/>
    <property type="project" value="UniProtKB-EC"/>
</dbReference>
<sequence length="213" mass="22416">MAEVLEQLAKELFAGNAKGVAELTNKALAEGLKPSEVLNDGLIKGMGEVGVKFKANEIYVPEVLIAARAMKAGMEILKPKLAESGVEPVAKMIIGTVKGDLHDIGKNLVAMMMEGAGFEIIDLGIDVPAEKFIQAVKDNQPQLIGMSALLTTTMVQIKENIKAFQDAGVRNNVKVLIGGAPVTQKFTDEVGADGYSPDAASAVDKAKELLGIA</sequence>
<dbReference type="GO" id="GO:0046872">
    <property type="term" value="F:metal ion binding"/>
    <property type="evidence" value="ECO:0007669"/>
    <property type="project" value="UniProtKB-KW"/>
</dbReference>